<dbReference type="InterPro" id="IPR027417">
    <property type="entry name" value="P-loop_NTPase"/>
</dbReference>
<accession>A0AAE0D9L8</accession>
<dbReference type="EMBL" id="VYYT01000059">
    <property type="protein sequence ID" value="KAK2773090.1"/>
    <property type="molecule type" value="Genomic_DNA"/>
</dbReference>
<organism evidence="1 2">
    <name type="scientific">Colletotrichum kahawae</name>
    <name type="common">Coffee berry disease fungus</name>
    <dbReference type="NCBI Taxonomy" id="34407"/>
    <lineage>
        <taxon>Eukaryota</taxon>
        <taxon>Fungi</taxon>
        <taxon>Dikarya</taxon>
        <taxon>Ascomycota</taxon>
        <taxon>Pezizomycotina</taxon>
        <taxon>Sordariomycetes</taxon>
        <taxon>Hypocreomycetidae</taxon>
        <taxon>Glomerellales</taxon>
        <taxon>Glomerellaceae</taxon>
        <taxon>Colletotrichum</taxon>
        <taxon>Colletotrichum gloeosporioides species complex</taxon>
    </lineage>
</organism>
<sequence length="69" mass="7764">MELQAVGRTLRLGQAEHVSIVRYIMRDTVEDVSLGTLTNWIHGSQRRQVTDTCKICRATFCHDNAGNCS</sequence>
<keyword evidence="2" id="KW-1185">Reference proteome</keyword>
<reference evidence="1" key="1">
    <citation type="submission" date="2023-02" db="EMBL/GenBank/DDBJ databases">
        <title>Colletotrichum kahawae CIFC_Que2 genome sequencing and assembly.</title>
        <authorList>
            <person name="Baroncelli R."/>
        </authorList>
    </citation>
    <scope>NUCLEOTIDE SEQUENCE</scope>
    <source>
        <strain evidence="1">CIFC_Que2</strain>
    </source>
</reference>
<proteinExistence type="predicted"/>
<dbReference type="Gene3D" id="3.40.50.300">
    <property type="entry name" value="P-loop containing nucleotide triphosphate hydrolases"/>
    <property type="match status" value="1"/>
</dbReference>
<evidence type="ECO:0000313" key="2">
    <source>
        <dbReference type="Proteomes" id="UP001281614"/>
    </source>
</evidence>
<gene>
    <name evidence="1" type="ORF">CKAH01_13634</name>
</gene>
<name>A0AAE0D9L8_COLKA</name>
<protein>
    <submittedName>
        <fullName evidence="1">Uncharacterized protein</fullName>
    </submittedName>
</protein>
<dbReference type="AlphaFoldDB" id="A0AAE0D9L8"/>
<dbReference type="Proteomes" id="UP001281614">
    <property type="component" value="Unassembled WGS sequence"/>
</dbReference>
<comment type="caution">
    <text evidence="1">The sequence shown here is derived from an EMBL/GenBank/DDBJ whole genome shotgun (WGS) entry which is preliminary data.</text>
</comment>
<dbReference type="SUPFAM" id="SSF52540">
    <property type="entry name" value="P-loop containing nucleoside triphosphate hydrolases"/>
    <property type="match status" value="1"/>
</dbReference>
<evidence type="ECO:0000313" key="1">
    <source>
        <dbReference type="EMBL" id="KAK2773090.1"/>
    </source>
</evidence>